<proteinExistence type="inferred from homology"/>
<evidence type="ECO:0000256" key="2">
    <source>
        <dbReference type="ARBA" id="ARBA00010544"/>
    </source>
</evidence>
<feature type="transmembrane region" description="Helical" evidence="6">
    <location>
        <begin position="182"/>
        <end position="200"/>
    </location>
</feature>
<feature type="transmembrane region" description="Helical" evidence="6">
    <location>
        <begin position="220"/>
        <end position="242"/>
    </location>
</feature>
<keyword evidence="4 6" id="KW-1133">Transmembrane helix</keyword>
<feature type="transmembrane region" description="Helical" evidence="6">
    <location>
        <begin position="105"/>
        <end position="138"/>
    </location>
</feature>
<feature type="transmembrane region" description="Helical" evidence="6">
    <location>
        <begin position="150"/>
        <end position="175"/>
    </location>
</feature>
<evidence type="ECO:0000313" key="7">
    <source>
        <dbReference type="EMBL" id="TDQ08540.1"/>
    </source>
</evidence>
<evidence type="ECO:0000256" key="1">
    <source>
        <dbReference type="ARBA" id="ARBA00004141"/>
    </source>
</evidence>
<feature type="transmembrane region" description="Helical" evidence="6">
    <location>
        <begin position="74"/>
        <end position="93"/>
    </location>
</feature>
<evidence type="ECO:0000256" key="4">
    <source>
        <dbReference type="ARBA" id="ARBA00022989"/>
    </source>
</evidence>
<keyword evidence="3 6" id="KW-0812">Transmembrane</keyword>
<name>A0A4R6SUX7_9SPHI</name>
<protein>
    <submittedName>
        <fullName evidence="7">Heme exporter protein B</fullName>
    </submittedName>
</protein>
<sequence>MGVKQIQYYNNLVLQYLAIKLSLLRMQLVKQVKFLIEKEIVLEWRSKYALNGVLLYVVSTVFVCFLSFVTVKPITWNALFWIIMLFASINAVSKGFLQESKGRQLYIYTLASPLALIISKTIYNVLLMMVLTVIALFFYMLVFDYVPQDLGLYVVATILGSISFSTIFTMVSAIASKASNGGMLMAILSFPVIIPVLIVLVKLTKNAIDGLDRSVSLDEIGLLLVINALVGAVTLILFPYLWRD</sequence>
<comment type="similarity">
    <text evidence="2">Belongs to the CcmB/CycW/HelB family.</text>
</comment>
<dbReference type="Pfam" id="PF03379">
    <property type="entry name" value="CcmB"/>
    <property type="match status" value="1"/>
</dbReference>
<keyword evidence="5 6" id="KW-0472">Membrane</keyword>
<dbReference type="PRINTS" id="PR01414">
    <property type="entry name" value="CCMBBIOGNSIS"/>
</dbReference>
<evidence type="ECO:0000256" key="3">
    <source>
        <dbReference type="ARBA" id="ARBA00022692"/>
    </source>
</evidence>
<dbReference type="AlphaFoldDB" id="A0A4R6SUX7"/>
<evidence type="ECO:0000313" key="8">
    <source>
        <dbReference type="Proteomes" id="UP000295620"/>
    </source>
</evidence>
<comment type="subcellular location">
    <subcellularLocation>
        <location evidence="1">Membrane</location>
        <topology evidence="1">Multi-pass membrane protein</topology>
    </subcellularLocation>
</comment>
<dbReference type="Proteomes" id="UP000295620">
    <property type="component" value="Unassembled WGS sequence"/>
</dbReference>
<dbReference type="InterPro" id="IPR003544">
    <property type="entry name" value="Cyt_c_biogenesis_CcmB"/>
</dbReference>
<dbReference type="GO" id="GO:0016020">
    <property type="term" value="C:membrane"/>
    <property type="evidence" value="ECO:0007669"/>
    <property type="project" value="UniProtKB-SubCell"/>
</dbReference>
<evidence type="ECO:0000256" key="5">
    <source>
        <dbReference type="ARBA" id="ARBA00023136"/>
    </source>
</evidence>
<accession>A0A4R6SUX7</accession>
<comment type="caution">
    <text evidence="7">The sequence shown here is derived from an EMBL/GenBank/DDBJ whole genome shotgun (WGS) entry which is preliminary data.</text>
</comment>
<reference evidence="7 8" key="1">
    <citation type="submission" date="2019-03" db="EMBL/GenBank/DDBJ databases">
        <title>Genomic Encyclopedia of Archaeal and Bacterial Type Strains, Phase II (KMG-II): from individual species to whole genera.</title>
        <authorList>
            <person name="Goeker M."/>
        </authorList>
    </citation>
    <scope>NUCLEOTIDE SEQUENCE [LARGE SCALE GENOMIC DNA]</scope>
    <source>
        <strain evidence="7 8">DSM 19035</strain>
    </source>
</reference>
<keyword evidence="8" id="KW-1185">Reference proteome</keyword>
<feature type="transmembrane region" description="Helical" evidence="6">
    <location>
        <begin position="48"/>
        <end position="68"/>
    </location>
</feature>
<gene>
    <name evidence="7" type="ORF">ATK78_3056</name>
</gene>
<evidence type="ECO:0000256" key="6">
    <source>
        <dbReference type="SAM" id="Phobius"/>
    </source>
</evidence>
<dbReference type="GO" id="GO:0017004">
    <property type="term" value="P:cytochrome complex assembly"/>
    <property type="evidence" value="ECO:0007669"/>
    <property type="project" value="InterPro"/>
</dbReference>
<dbReference type="EMBL" id="SNYC01000005">
    <property type="protein sequence ID" value="TDQ08540.1"/>
    <property type="molecule type" value="Genomic_DNA"/>
</dbReference>
<dbReference type="GO" id="GO:0015232">
    <property type="term" value="F:heme transmembrane transporter activity"/>
    <property type="evidence" value="ECO:0007669"/>
    <property type="project" value="InterPro"/>
</dbReference>
<organism evidence="7 8">
    <name type="scientific">Pedobacter metabolipauper</name>
    <dbReference type="NCBI Taxonomy" id="425513"/>
    <lineage>
        <taxon>Bacteria</taxon>
        <taxon>Pseudomonadati</taxon>
        <taxon>Bacteroidota</taxon>
        <taxon>Sphingobacteriia</taxon>
        <taxon>Sphingobacteriales</taxon>
        <taxon>Sphingobacteriaceae</taxon>
        <taxon>Pedobacter</taxon>
    </lineage>
</organism>